<dbReference type="AlphaFoldDB" id="C6RCQ9"/>
<dbReference type="STRING" id="553219.CAMSH0001_1495"/>
<proteinExistence type="predicted"/>
<evidence type="ECO:0000313" key="3">
    <source>
        <dbReference type="Proteomes" id="UP000003107"/>
    </source>
</evidence>
<feature type="transmembrane region" description="Helical" evidence="1">
    <location>
        <begin position="329"/>
        <end position="353"/>
    </location>
</feature>
<gene>
    <name evidence="2" type="ORF">CAMSH0001_1495</name>
</gene>
<keyword evidence="1" id="KW-0472">Membrane</keyword>
<protein>
    <submittedName>
        <fullName evidence="2">Uncharacterized protein</fullName>
    </submittedName>
</protein>
<feature type="transmembrane region" description="Helical" evidence="1">
    <location>
        <begin position="147"/>
        <end position="170"/>
    </location>
</feature>
<reference evidence="2 3" key="1">
    <citation type="submission" date="2009-07" db="EMBL/GenBank/DDBJ databases">
        <authorList>
            <person name="Madupu R."/>
            <person name="Sebastian Y."/>
            <person name="Durkin A.S."/>
            <person name="Torralba M."/>
            <person name="Methe B."/>
            <person name="Sutton G.G."/>
            <person name="Strausberg R.L."/>
            <person name="Nelson K.E."/>
        </authorList>
    </citation>
    <scope>NUCLEOTIDE SEQUENCE [LARGE SCALE GENOMIC DNA]</scope>
    <source>
        <strain evidence="2 3">RM3277</strain>
    </source>
</reference>
<keyword evidence="1" id="KW-0812">Transmembrane</keyword>
<feature type="transmembrane region" description="Helical" evidence="1">
    <location>
        <begin position="73"/>
        <end position="94"/>
    </location>
</feature>
<accession>C6RCQ9</accession>
<dbReference type="EMBL" id="ACVQ01000003">
    <property type="protein sequence ID" value="EET80767.1"/>
    <property type="molecule type" value="Genomic_DNA"/>
</dbReference>
<feature type="transmembrane region" description="Helical" evidence="1">
    <location>
        <begin position="296"/>
        <end position="323"/>
    </location>
</feature>
<feature type="transmembrane region" description="Helical" evidence="1">
    <location>
        <begin position="115"/>
        <end position="141"/>
    </location>
</feature>
<evidence type="ECO:0000313" key="2">
    <source>
        <dbReference type="EMBL" id="EET80767.1"/>
    </source>
</evidence>
<keyword evidence="3" id="KW-1185">Reference proteome</keyword>
<dbReference type="OrthoDB" id="5363766at2"/>
<sequence length="364" mass="41409">MNVKFQAEMKELDEKFAAISEDAKRRYDRHRFIRRAIMTYWSSTFVVFYLFAMLAPYLKSFFVNNGIELPPEIFSYIRGAVKIVVPICATIYVLRRSKTKRYSYLFVRDQRASFLAFRIENFASIVLILYPILLILGSFFARGGGGYGVYAFLYGLVAAPICLLVFAVCYSLNISSYEPAPEGADLRRESGLAAQSAKSAEEKLDELNDLDAKFDQIPWGLKNRYDVHRLIRRASMAFIGFTLMVSWFASFIGNILGVAYLAVVLILPYIFTKIYLKSHPTKKYSKFFIKNQRLCLTIFTVENLASIALILYPLVLIIAALIARNDEKTMSLLLSGSNVLSACLVIFAACYLFNRSTYIPKDEA</sequence>
<dbReference type="eggNOG" id="ENOG5031AJ2">
    <property type="taxonomic scope" value="Bacteria"/>
</dbReference>
<feature type="transmembrane region" description="Helical" evidence="1">
    <location>
        <begin position="230"/>
        <end position="249"/>
    </location>
</feature>
<organism evidence="2 3">
    <name type="scientific">Campylobacter showae RM3277</name>
    <dbReference type="NCBI Taxonomy" id="553219"/>
    <lineage>
        <taxon>Bacteria</taxon>
        <taxon>Pseudomonadati</taxon>
        <taxon>Campylobacterota</taxon>
        <taxon>Epsilonproteobacteria</taxon>
        <taxon>Campylobacterales</taxon>
        <taxon>Campylobacteraceae</taxon>
        <taxon>Campylobacter</taxon>
    </lineage>
</organism>
<evidence type="ECO:0000256" key="1">
    <source>
        <dbReference type="SAM" id="Phobius"/>
    </source>
</evidence>
<dbReference type="RefSeq" id="WP_002946339.1">
    <property type="nucleotide sequence ID" value="NZ_ACVQ01000003.1"/>
</dbReference>
<comment type="caution">
    <text evidence="2">The sequence shown here is derived from an EMBL/GenBank/DDBJ whole genome shotgun (WGS) entry which is preliminary data.</text>
</comment>
<name>C6RCQ9_9BACT</name>
<feature type="transmembrane region" description="Helical" evidence="1">
    <location>
        <begin position="32"/>
        <end position="53"/>
    </location>
</feature>
<feature type="transmembrane region" description="Helical" evidence="1">
    <location>
        <begin position="255"/>
        <end position="276"/>
    </location>
</feature>
<dbReference type="GeneID" id="60990138"/>
<dbReference type="Proteomes" id="UP000003107">
    <property type="component" value="Unassembled WGS sequence"/>
</dbReference>
<keyword evidence="1" id="KW-1133">Transmembrane helix</keyword>